<dbReference type="InterPro" id="IPR015421">
    <property type="entry name" value="PyrdxlP-dep_Trfase_major"/>
</dbReference>
<dbReference type="Pfam" id="PF01053">
    <property type="entry name" value="Cys_Met_Meta_PP"/>
    <property type="match status" value="1"/>
</dbReference>
<dbReference type="GO" id="GO:0005737">
    <property type="term" value="C:cytoplasm"/>
    <property type="evidence" value="ECO:0007669"/>
    <property type="project" value="TreeGrafter"/>
</dbReference>
<dbReference type="PANTHER" id="PTHR11808:SF35">
    <property type="entry name" value="CYSTATHIONINE GAMMA-SYNTHASE (AFU_ORTHOLOGUE AFUA_7G01590)"/>
    <property type="match status" value="1"/>
</dbReference>
<comment type="similarity">
    <text evidence="4">Belongs to the trans-sulfuration enzymes family.</text>
</comment>
<dbReference type="Gene3D" id="3.90.1150.10">
    <property type="entry name" value="Aspartate Aminotransferase, domain 1"/>
    <property type="match status" value="1"/>
</dbReference>
<protein>
    <submittedName>
        <fullName evidence="5">Cystathionine gamma-synthase</fullName>
    </submittedName>
</protein>
<dbReference type="GO" id="GO:0019346">
    <property type="term" value="P:transsulfuration"/>
    <property type="evidence" value="ECO:0007669"/>
    <property type="project" value="InterPro"/>
</dbReference>
<keyword evidence="2 3" id="KW-0663">Pyridoxal phosphate</keyword>
<dbReference type="InterPro" id="IPR054542">
    <property type="entry name" value="Cys_met_metab_PP"/>
</dbReference>
<dbReference type="Gene3D" id="3.40.640.10">
    <property type="entry name" value="Type I PLP-dependent aspartate aminotransferase-like (Major domain)"/>
    <property type="match status" value="1"/>
</dbReference>
<gene>
    <name evidence="5" type="primary">metB_2</name>
    <name evidence="5" type="ORF">GCM10017621_16650</name>
</gene>
<dbReference type="InterPro" id="IPR015422">
    <property type="entry name" value="PyrdxlP-dep_Trfase_small"/>
</dbReference>
<comment type="cofactor">
    <cofactor evidence="1 4">
        <name>pyridoxal 5'-phosphate</name>
        <dbReference type="ChEBI" id="CHEBI:597326"/>
    </cofactor>
</comment>
<accession>A0A9W6IKW3</accession>
<dbReference type="InterPro" id="IPR015424">
    <property type="entry name" value="PyrdxlP-dep_Trfase"/>
</dbReference>
<organism evidence="5 6">
    <name type="scientific">Maricaulis virginensis</name>
    <dbReference type="NCBI Taxonomy" id="144022"/>
    <lineage>
        <taxon>Bacteria</taxon>
        <taxon>Pseudomonadati</taxon>
        <taxon>Pseudomonadota</taxon>
        <taxon>Alphaproteobacteria</taxon>
        <taxon>Maricaulales</taxon>
        <taxon>Maricaulaceae</taxon>
        <taxon>Maricaulis</taxon>
    </lineage>
</organism>
<dbReference type="PROSITE" id="PS00868">
    <property type="entry name" value="CYS_MET_METAB_PP"/>
    <property type="match status" value="1"/>
</dbReference>
<dbReference type="PIRSF" id="PIRSF001434">
    <property type="entry name" value="CGS"/>
    <property type="match status" value="1"/>
</dbReference>
<evidence type="ECO:0000313" key="5">
    <source>
        <dbReference type="EMBL" id="GLK52157.1"/>
    </source>
</evidence>
<dbReference type="Proteomes" id="UP001143486">
    <property type="component" value="Unassembled WGS sequence"/>
</dbReference>
<dbReference type="PANTHER" id="PTHR11808">
    <property type="entry name" value="TRANS-SULFURATION ENZYME FAMILY MEMBER"/>
    <property type="match status" value="1"/>
</dbReference>
<evidence type="ECO:0000313" key="6">
    <source>
        <dbReference type="Proteomes" id="UP001143486"/>
    </source>
</evidence>
<keyword evidence="6" id="KW-1185">Reference proteome</keyword>
<feature type="modified residue" description="N6-(pyridoxal phosphate)lysine" evidence="3">
    <location>
        <position position="199"/>
    </location>
</feature>
<dbReference type="SUPFAM" id="SSF53383">
    <property type="entry name" value="PLP-dependent transferases"/>
    <property type="match status" value="1"/>
</dbReference>
<dbReference type="RefSeq" id="WP_271186527.1">
    <property type="nucleotide sequence ID" value="NZ_BSFE01000004.1"/>
</dbReference>
<dbReference type="GO" id="GO:0016846">
    <property type="term" value="F:carbon-sulfur lyase activity"/>
    <property type="evidence" value="ECO:0007669"/>
    <property type="project" value="TreeGrafter"/>
</dbReference>
<reference evidence="5" key="2">
    <citation type="submission" date="2023-01" db="EMBL/GenBank/DDBJ databases">
        <authorList>
            <person name="Sun Q."/>
            <person name="Evtushenko L."/>
        </authorList>
    </citation>
    <scope>NUCLEOTIDE SEQUENCE</scope>
    <source>
        <strain evidence="5">VKM B-1513</strain>
    </source>
</reference>
<comment type="caution">
    <text evidence="5">The sequence shown here is derived from an EMBL/GenBank/DDBJ whole genome shotgun (WGS) entry which is preliminary data.</text>
</comment>
<name>A0A9W6IKW3_9PROT</name>
<proteinExistence type="inferred from homology"/>
<evidence type="ECO:0000256" key="1">
    <source>
        <dbReference type="ARBA" id="ARBA00001933"/>
    </source>
</evidence>
<dbReference type="GO" id="GO:0030170">
    <property type="term" value="F:pyridoxal phosphate binding"/>
    <property type="evidence" value="ECO:0007669"/>
    <property type="project" value="InterPro"/>
</dbReference>
<sequence>MTSSTRETRTVQAMHAIDRLTGAVIPPLHTSTTYARDADNALIGAQDYRRPKGPTEQQAAQVLAMLDDGADARLFSSGMAAIAAVLESVPTGGHVVAQTEMYYGARGLLQRALAKKRITLNLVAPGDLDALTAAARPATDLIWIETPANPSWAIVDIAKAADIAHAVGATLAVDSTCAPPCTTRPLELGADIVMHSATKYLNGHSDVLAGALVTRKSDTRWDEICEIHNKTGAIPGAFETWLLLRGLRTLHIRYARQSGTALWLAEQLAADTRLAAVHYPGLPGHPGHDVARRQMTGGFGGMLSVELAGGFEAARRFAAATKIFIQATSLGGVESLIEHRKPVEGADSPVPDALVRLSVGLETPADLLADIDQALAAAAATSKE</sequence>
<dbReference type="EMBL" id="BSFE01000004">
    <property type="protein sequence ID" value="GLK52157.1"/>
    <property type="molecule type" value="Genomic_DNA"/>
</dbReference>
<reference evidence="5" key="1">
    <citation type="journal article" date="2014" name="Int. J. Syst. Evol. Microbiol.">
        <title>Complete genome sequence of Corynebacterium casei LMG S-19264T (=DSM 44701T), isolated from a smear-ripened cheese.</title>
        <authorList>
            <consortium name="US DOE Joint Genome Institute (JGI-PGF)"/>
            <person name="Walter F."/>
            <person name="Albersmeier A."/>
            <person name="Kalinowski J."/>
            <person name="Ruckert C."/>
        </authorList>
    </citation>
    <scope>NUCLEOTIDE SEQUENCE</scope>
    <source>
        <strain evidence="5">VKM B-1513</strain>
    </source>
</reference>
<evidence type="ECO:0000256" key="3">
    <source>
        <dbReference type="PIRSR" id="PIRSR001434-2"/>
    </source>
</evidence>
<dbReference type="InterPro" id="IPR000277">
    <property type="entry name" value="Cys/Met-Metab_PyrdxlP-dep_enz"/>
</dbReference>
<evidence type="ECO:0000256" key="2">
    <source>
        <dbReference type="ARBA" id="ARBA00022898"/>
    </source>
</evidence>
<evidence type="ECO:0000256" key="4">
    <source>
        <dbReference type="RuleBase" id="RU362118"/>
    </source>
</evidence>
<dbReference type="AlphaFoldDB" id="A0A9W6IKW3"/>
<dbReference type="FunFam" id="3.40.640.10:FF:000046">
    <property type="entry name" value="Cystathionine gamma-lyase"/>
    <property type="match status" value="1"/>
</dbReference>